<dbReference type="AlphaFoldDB" id="A0A0A1MLW1"/>
<dbReference type="PANTHER" id="PTHR33744:SF15">
    <property type="entry name" value="CARBOHYDRATE DIACID REGULATOR"/>
    <property type="match status" value="1"/>
</dbReference>
<reference evidence="2 3" key="1">
    <citation type="submission" date="2014-11" db="EMBL/GenBank/DDBJ databases">
        <authorList>
            <person name="Urmite Genomes Urmite Genomes"/>
        </authorList>
    </citation>
    <scope>NUCLEOTIDE SEQUENCE [LARGE SCALE GENOMIC DNA]</scope>
    <source>
        <strain evidence="2 3">Oc5</strain>
    </source>
</reference>
<dbReference type="RefSeq" id="WP_042534662.1">
    <property type="nucleotide sequence ID" value="NZ_CDGG01000001.1"/>
</dbReference>
<dbReference type="InterPro" id="IPR051448">
    <property type="entry name" value="CdaR-like_regulators"/>
</dbReference>
<keyword evidence="3" id="KW-1185">Reference proteome</keyword>
<organism evidence="2 3">
    <name type="scientific">Oceanobacillus oncorhynchi</name>
    <dbReference type="NCBI Taxonomy" id="545501"/>
    <lineage>
        <taxon>Bacteria</taxon>
        <taxon>Bacillati</taxon>
        <taxon>Bacillota</taxon>
        <taxon>Bacilli</taxon>
        <taxon>Bacillales</taxon>
        <taxon>Bacillaceae</taxon>
        <taxon>Oceanobacillus</taxon>
    </lineage>
</organism>
<dbReference type="InterPro" id="IPR042070">
    <property type="entry name" value="PucR_C-HTH_sf"/>
</dbReference>
<dbReference type="PANTHER" id="PTHR33744">
    <property type="entry name" value="CARBOHYDRATE DIACID REGULATOR"/>
    <property type="match status" value="1"/>
</dbReference>
<dbReference type="Gene3D" id="1.10.10.2840">
    <property type="entry name" value="PucR C-terminal helix-turn-helix domain"/>
    <property type="match status" value="1"/>
</dbReference>
<name>A0A0A1MLW1_9BACI</name>
<dbReference type="EMBL" id="CDGG01000001">
    <property type="protein sequence ID" value="CEI84068.1"/>
    <property type="molecule type" value="Genomic_DNA"/>
</dbReference>
<gene>
    <name evidence="2" type="primary">lrp</name>
    <name evidence="2" type="ORF">BN997_04001</name>
</gene>
<accession>A0A0A1MLW1</accession>
<feature type="domain" description="PucR C-terminal helix-turn-helix" evidence="1">
    <location>
        <begin position="235"/>
        <end position="292"/>
    </location>
</feature>
<dbReference type="InterPro" id="IPR009057">
    <property type="entry name" value="Homeodomain-like_sf"/>
</dbReference>
<dbReference type="SUPFAM" id="SSF46689">
    <property type="entry name" value="Homeodomain-like"/>
    <property type="match status" value="1"/>
</dbReference>
<evidence type="ECO:0000313" key="3">
    <source>
        <dbReference type="Proteomes" id="UP000040453"/>
    </source>
</evidence>
<sequence>MHLQRLKKLYPSLTELPKNQKEVNPDFKWYQLENTVIGIDNKELTDRDKILLGTFLTSYHVQLPIQTPKEKQWEARIHRQKDANLGKAGRYRYIFFRIEQGQIDTNVFRKTLQEFFSGDLSILWNHTNEGFIIEEPASFLEEGITYHQIADTLTGELYVKIMFFIGPYLENDKDLADCIEQITTMAERSFRKMDTAVIDYTEVYPSFLIEILSHKQRQQLSEWVLKEFLTDLEALETIRMFIQCNLNVSETAKNLYIHRNSLQYRLDKFYESTGIDIKQFDNAFTVYLAILANMHNIQS</sequence>
<protein>
    <submittedName>
        <fullName evidence="2">Leucine-rich protein</fullName>
    </submittedName>
</protein>
<evidence type="ECO:0000313" key="2">
    <source>
        <dbReference type="EMBL" id="CEI84068.1"/>
    </source>
</evidence>
<dbReference type="Pfam" id="PF13556">
    <property type="entry name" value="HTH_30"/>
    <property type="match status" value="1"/>
</dbReference>
<evidence type="ECO:0000259" key="1">
    <source>
        <dbReference type="Pfam" id="PF13556"/>
    </source>
</evidence>
<proteinExistence type="predicted"/>
<dbReference type="STRING" id="545501.BN997_04001"/>
<dbReference type="Proteomes" id="UP000040453">
    <property type="component" value="Unassembled WGS sequence"/>
</dbReference>
<dbReference type="OrthoDB" id="9792148at2"/>
<dbReference type="InterPro" id="IPR025736">
    <property type="entry name" value="PucR_C-HTH_dom"/>
</dbReference>